<proteinExistence type="predicted"/>
<keyword evidence="1" id="KW-0812">Transmembrane</keyword>
<keyword evidence="1" id="KW-0472">Membrane</keyword>
<evidence type="ECO:0000256" key="1">
    <source>
        <dbReference type="SAM" id="Phobius"/>
    </source>
</evidence>
<accession>A0A3N4K0I8</accession>
<dbReference type="Proteomes" id="UP000276215">
    <property type="component" value="Unassembled WGS sequence"/>
</dbReference>
<reference evidence="2 3" key="1">
    <citation type="journal article" date="2018" name="Nat. Ecol. Evol.">
        <title>Pezizomycetes genomes reveal the molecular basis of ectomycorrhizal truffle lifestyle.</title>
        <authorList>
            <person name="Murat C."/>
            <person name="Payen T."/>
            <person name="Noel B."/>
            <person name="Kuo A."/>
            <person name="Morin E."/>
            <person name="Chen J."/>
            <person name="Kohler A."/>
            <person name="Krizsan K."/>
            <person name="Balestrini R."/>
            <person name="Da Silva C."/>
            <person name="Montanini B."/>
            <person name="Hainaut M."/>
            <person name="Levati E."/>
            <person name="Barry K.W."/>
            <person name="Belfiori B."/>
            <person name="Cichocki N."/>
            <person name="Clum A."/>
            <person name="Dockter R.B."/>
            <person name="Fauchery L."/>
            <person name="Guy J."/>
            <person name="Iotti M."/>
            <person name="Le Tacon F."/>
            <person name="Lindquist E.A."/>
            <person name="Lipzen A."/>
            <person name="Malagnac F."/>
            <person name="Mello A."/>
            <person name="Molinier V."/>
            <person name="Miyauchi S."/>
            <person name="Poulain J."/>
            <person name="Riccioni C."/>
            <person name="Rubini A."/>
            <person name="Sitrit Y."/>
            <person name="Splivallo R."/>
            <person name="Traeger S."/>
            <person name="Wang M."/>
            <person name="Zifcakova L."/>
            <person name="Wipf D."/>
            <person name="Zambonelli A."/>
            <person name="Paolocci F."/>
            <person name="Nowrousian M."/>
            <person name="Ottonello S."/>
            <person name="Baldrian P."/>
            <person name="Spatafora J.W."/>
            <person name="Henrissat B."/>
            <person name="Nagy L.G."/>
            <person name="Aury J.M."/>
            <person name="Wincker P."/>
            <person name="Grigoriev I.V."/>
            <person name="Bonfante P."/>
            <person name="Martin F.M."/>
        </authorList>
    </citation>
    <scope>NUCLEOTIDE SEQUENCE [LARGE SCALE GENOMIC DNA]</scope>
    <source>
        <strain evidence="2 3">120613-1</strain>
    </source>
</reference>
<keyword evidence="3" id="KW-1185">Reference proteome</keyword>
<evidence type="ECO:0000313" key="3">
    <source>
        <dbReference type="Proteomes" id="UP000276215"/>
    </source>
</evidence>
<dbReference type="AlphaFoldDB" id="A0A3N4K0I8"/>
<organism evidence="2 3">
    <name type="scientific">Choiromyces venosus 120613-1</name>
    <dbReference type="NCBI Taxonomy" id="1336337"/>
    <lineage>
        <taxon>Eukaryota</taxon>
        <taxon>Fungi</taxon>
        <taxon>Dikarya</taxon>
        <taxon>Ascomycota</taxon>
        <taxon>Pezizomycotina</taxon>
        <taxon>Pezizomycetes</taxon>
        <taxon>Pezizales</taxon>
        <taxon>Tuberaceae</taxon>
        <taxon>Choiromyces</taxon>
    </lineage>
</organism>
<sequence>MPRSFILIQPFLPAIWNDSILRDRIPHSLVVRGPLRRLSSGVGDRCRQLVSNLKHFNLHRLSSPCCPEAILDHSSSIFLLFILTIFIAFLNVLFLFFILLCISFFLLIASPFFYCCFHSYSSCSLLNYHHEIIIEKL</sequence>
<feature type="transmembrane region" description="Helical" evidence="1">
    <location>
        <begin position="77"/>
        <end position="108"/>
    </location>
</feature>
<name>A0A3N4K0I8_9PEZI</name>
<gene>
    <name evidence="2" type="ORF">L873DRAFT_363649</name>
</gene>
<keyword evidence="1" id="KW-1133">Transmembrane helix</keyword>
<evidence type="ECO:0000313" key="2">
    <source>
        <dbReference type="EMBL" id="RPB02722.1"/>
    </source>
</evidence>
<protein>
    <submittedName>
        <fullName evidence="2">Uncharacterized protein</fullName>
    </submittedName>
</protein>
<dbReference type="EMBL" id="ML120366">
    <property type="protein sequence ID" value="RPB02722.1"/>
    <property type="molecule type" value="Genomic_DNA"/>
</dbReference>